<dbReference type="Proteomes" id="UP000787472">
    <property type="component" value="Unassembled WGS sequence"/>
</dbReference>
<feature type="domain" description="PilZ" evidence="1">
    <location>
        <begin position="3"/>
        <end position="87"/>
    </location>
</feature>
<accession>A0A9E5JT84</accession>
<dbReference type="Pfam" id="PF07238">
    <property type="entry name" value="PilZ"/>
    <property type="match status" value="1"/>
</dbReference>
<keyword evidence="3" id="KW-1185">Reference proteome</keyword>
<name>A0A9E5JT84_9GAMM</name>
<evidence type="ECO:0000313" key="3">
    <source>
        <dbReference type="Proteomes" id="UP000787472"/>
    </source>
</evidence>
<reference evidence="2" key="1">
    <citation type="submission" date="2020-03" db="EMBL/GenBank/DDBJ databases">
        <authorList>
            <person name="Guo F."/>
        </authorList>
    </citation>
    <scope>NUCLEOTIDE SEQUENCE</scope>
    <source>
        <strain evidence="2">JCM 30134</strain>
    </source>
</reference>
<protein>
    <submittedName>
        <fullName evidence="2">PilZ domain-containing protein</fullName>
    </submittedName>
</protein>
<proteinExistence type="predicted"/>
<dbReference type="AlphaFoldDB" id="A0A9E5JT84"/>
<dbReference type="SUPFAM" id="SSF141371">
    <property type="entry name" value="PilZ domain-like"/>
    <property type="match status" value="1"/>
</dbReference>
<dbReference type="GO" id="GO:0035438">
    <property type="term" value="F:cyclic-di-GMP binding"/>
    <property type="evidence" value="ECO:0007669"/>
    <property type="project" value="InterPro"/>
</dbReference>
<evidence type="ECO:0000313" key="2">
    <source>
        <dbReference type="EMBL" id="NHO65143.1"/>
    </source>
</evidence>
<gene>
    <name evidence="2" type="ORF">G8770_06260</name>
</gene>
<organism evidence="2 3">
    <name type="scientific">Pseudomaricurvus hydrocarbonicus</name>
    <dbReference type="NCBI Taxonomy" id="1470433"/>
    <lineage>
        <taxon>Bacteria</taxon>
        <taxon>Pseudomonadati</taxon>
        <taxon>Pseudomonadota</taxon>
        <taxon>Gammaproteobacteria</taxon>
        <taxon>Cellvibrionales</taxon>
        <taxon>Cellvibrionaceae</taxon>
        <taxon>Pseudomaricurvus</taxon>
    </lineage>
</organism>
<sequence>MDERRQFERKPTSIRVEMTHPAFGTIIGFARDISDGGASVLIENYQVPPVGTIVEVRFKKMVGPINAEPVKMQIVHHHRNTAGLMFIPDNL</sequence>
<dbReference type="InterPro" id="IPR009875">
    <property type="entry name" value="PilZ_domain"/>
</dbReference>
<evidence type="ECO:0000259" key="1">
    <source>
        <dbReference type="Pfam" id="PF07238"/>
    </source>
</evidence>
<dbReference type="Gene3D" id="2.40.10.220">
    <property type="entry name" value="predicted glycosyltransferase like domains"/>
    <property type="match status" value="1"/>
</dbReference>
<dbReference type="EMBL" id="JAAONZ010000003">
    <property type="protein sequence ID" value="NHO65143.1"/>
    <property type="molecule type" value="Genomic_DNA"/>
</dbReference>
<comment type="caution">
    <text evidence="2">The sequence shown here is derived from an EMBL/GenBank/DDBJ whole genome shotgun (WGS) entry which is preliminary data.</text>
</comment>